<feature type="compositionally biased region" description="Polar residues" evidence="1">
    <location>
        <begin position="472"/>
        <end position="486"/>
    </location>
</feature>
<feature type="compositionally biased region" description="Basic residues" evidence="1">
    <location>
        <begin position="388"/>
        <end position="400"/>
    </location>
</feature>
<dbReference type="OMA" id="HTHSEPE"/>
<protein>
    <submittedName>
        <fullName evidence="2">Uncharacterized protein</fullName>
    </submittedName>
</protein>
<feature type="compositionally biased region" description="Low complexity" evidence="1">
    <location>
        <begin position="143"/>
        <end position="155"/>
    </location>
</feature>
<dbReference type="RefSeq" id="XP_016223803.1">
    <property type="nucleotide sequence ID" value="XM_016371510.1"/>
</dbReference>
<dbReference type="Proteomes" id="UP000054302">
    <property type="component" value="Unassembled WGS sequence"/>
</dbReference>
<name>A0A0D1ZE46_EXOME</name>
<feature type="compositionally biased region" description="Basic and acidic residues" evidence="1">
    <location>
        <begin position="173"/>
        <end position="184"/>
    </location>
</feature>
<feature type="compositionally biased region" description="Pro residues" evidence="1">
    <location>
        <begin position="456"/>
        <end position="465"/>
    </location>
</feature>
<feature type="region of interest" description="Disordered" evidence="1">
    <location>
        <begin position="232"/>
        <end position="263"/>
    </location>
</feature>
<evidence type="ECO:0000313" key="3">
    <source>
        <dbReference type="Proteomes" id="UP000054302"/>
    </source>
</evidence>
<accession>A0A0D1ZE46</accession>
<dbReference type="AlphaFoldDB" id="A0A0D1ZE46"/>
<evidence type="ECO:0000256" key="1">
    <source>
        <dbReference type="SAM" id="MobiDB-lite"/>
    </source>
</evidence>
<feature type="compositionally biased region" description="Polar residues" evidence="1">
    <location>
        <begin position="54"/>
        <end position="70"/>
    </location>
</feature>
<proteinExistence type="predicted"/>
<keyword evidence="3" id="KW-1185">Reference proteome</keyword>
<dbReference type="HOGENOM" id="CLU_444829_0_0_1"/>
<feature type="compositionally biased region" description="Low complexity" evidence="1">
    <location>
        <begin position="524"/>
        <end position="549"/>
    </location>
</feature>
<feature type="region of interest" description="Disordered" evidence="1">
    <location>
        <begin position="1"/>
        <end position="109"/>
    </location>
</feature>
<gene>
    <name evidence="2" type="ORF">PV10_06687</name>
</gene>
<reference evidence="2 3" key="1">
    <citation type="submission" date="2015-01" db="EMBL/GenBank/DDBJ databases">
        <title>The Genome Sequence of Exophiala mesophila CBS40295.</title>
        <authorList>
            <consortium name="The Broad Institute Genomics Platform"/>
            <person name="Cuomo C."/>
            <person name="de Hoog S."/>
            <person name="Gorbushina A."/>
            <person name="Stielow B."/>
            <person name="Teixiera M."/>
            <person name="Abouelleil A."/>
            <person name="Chapman S.B."/>
            <person name="Priest M."/>
            <person name="Young S.K."/>
            <person name="Wortman J."/>
            <person name="Nusbaum C."/>
            <person name="Birren B."/>
        </authorList>
    </citation>
    <scope>NUCLEOTIDE SEQUENCE [LARGE SCALE GENOMIC DNA]</scope>
    <source>
        <strain evidence="2 3">CBS 40295</strain>
    </source>
</reference>
<feature type="region of interest" description="Disordered" evidence="1">
    <location>
        <begin position="353"/>
        <end position="510"/>
    </location>
</feature>
<organism evidence="2 3">
    <name type="scientific">Exophiala mesophila</name>
    <name type="common">Black yeast-like fungus</name>
    <dbReference type="NCBI Taxonomy" id="212818"/>
    <lineage>
        <taxon>Eukaryota</taxon>
        <taxon>Fungi</taxon>
        <taxon>Dikarya</taxon>
        <taxon>Ascomycota</taxon>
        <taxon>Pezizomycotina</taxon>
        <taxon>Eurotiomycetes</taxon>
        <taxon>Chaetothyriomycetidae</taxon>
        <taxon>Chaetothyriales</taxon>
        <taxon>Herpotrichiellaceae</taxon>
        <taxon>Exophiala</taxon>
    </lineage>
</organism>
<feature type="region of interest" description="Disordered" evidence="1">
    <location>
        <begin position="522"/>
        <end position="595"/>
    </location>
</feature>
<feature type="compositionally biased region" description="Basic and acidic residues" evidence="1">
    <location>
        <begin position="411"/>
        <end position="455"/>
    </location>
</feature>
<feature type="compositionally biased region" description="Polar residues" evidence="1">
    <location>
        <begin position="245"/>
        <end position="255"/>
    </location>
</feature>
<dbReference type="OrthoDB" id="4152101at2759"/>
<feature type="region of interest" description="Disordered" evidence="1">
    <location>
        <begin position="141"/>
        <end position="192"/>
    </location>
</feature>
<feature type="compositionally biased region" description="Low complexity" evidence="1">
    <location>
        <begin position="401"/>
        <end position="410"/>
    </location>
</feature>
<dbReference type="GeneID" id="27324532"/>
<evidence type="ECO:0000313" key="2">
    <source>
        <dbReference type="EMBL" id="KIV92229.1"/>
    </source>
</evidence>
<feature type="region of interest" description="Disordered" evidence="1">
    <location>
        <begin position="281"/>
        <end position="310"/>
    </location>
</feature>
<sequence>MDRQDLARLLFPPNPSLSAISSSSARPRQSSGSSHGSRSRAPSTSQPPSPLSSRQKFQSHVRNLSDDSQTSMLPPPPSLSSATDRHSQSSSPSYTSRPLPIPKRNDITVPTFITEEREAWSRASPFARRTRSLRASDDVFLLEPPSQESPSIQPSKHLRELRQFIPLSNSPDFNDRPRTSRGDDPGFGSFASHNDPSLLLDLKSQTSRFAEGSMNNRSAGVASTWLQNSTAFTSSEEDTDHEFTPKQSPQRSSLDINEFKPDPVTPATLKQRLARFGSAFKPHHNQSFTSAASGPAPEEHKKRRGLRKSLSMWSLSTKGGKVKSVHDSATKKDSSAILDLHVLDERKRRAEEAYAQQFSSKRRKSPSGLPEAVSDQEYLDIPNIPASTRHRSSSSRRARRVSVSSSSIASADHDQSESQSDLDLRKRPSRRELEKENQQLRALLREQASKPRELPKPPVSQPQPQPVDSTPLETCSGSVCNTARDITNSKKTPKKKTSHVSSKDPPPVPPVPERVALKPLTNARNQTRQLSTSTSTSNLNANASSTTANDPSVNIVKRYAPSVGQSRPVSTILEEDESNSENRTPLKLMTSDDFSKMKQLTPTPIRLSGVRRESWEWPDDVF</sequence>
<feature type="compositionally biased region" description="Low complexity" evidence="1">
    <location>
        <begin position="16"/>
        <end position="44"/>
    </location>
</feature>
<dbReference type="EMBL" id="KN847523">
    <property type="protein sequence ID" value="KIV92229.1"/>
    <property type="molecule type" value="Genomic_DNA"/>
</dbReference>
<dbReference type="VEuPathDB" id="FungiDB:PV10_06687"/>